<evidence type="ECO:0000313" key="4">
    <source>
        <dbReference type="Proteomes" id="UP000269351"/>
    </source>
</evidence>
<feature type="transmembrane region" description="Helical" evidence="1">
    <location>
        <begin position="7"/>
        <end position="26"/>
    </location>
</feature>
<dbReference type="AlphaFoldDB" id="A0A433NGK1"/>
<evidence type="ECO:0000256" key="1">
    <source>
        <dbReference type="SAM" id="Phobius"/>
    </source>
</evidence>
<dbReference type="Proteomes" id="UP000269351">
    <property type="component" value="Chromosome"/>
</dbReference>
<protein>
    <submittedName>
        <fullName evidence="3">Uncharacterized protein</fullName>
    </submittedName>
</protein>
<reference evidence="3 4" key="2">
    <citation type="submission" date="2020-11" db="EMBL/GenBank/DDBJ databases">
        <title>Complete genome sequence of Pectobacterium brasiliense strain F126.</title>
        <authorList>
            <person name="Miroshnikov K."/>
            <person name="Vo T.N.H."/>
            <person name="Khodykina M.V."/>
            <person name="Kabanova A.P."/>
            <person name="Shneider M."/>
            <person name="Korzhenkov A."/>
            <person name="Toschakov S.V."/>
            <person name="Miroshnikov K.A."/>
            <person name="Ignatov A.N."/>
            <person name="Mikhailova Y.V."/>
            <person name="Shelenkov A."/>
            <person name="Yanushevich Y.G."/>
            <person name="Evseev P.V."/>
        </authorList>
    </citation>
    <scope>NUCLEOTIDE SEQUENCE [LARGE SCALE GENOMIC DNA]</scope>
    <source>
        <strain evidence="3 4">F126</strain>
    </source>
</reference>
<keyword evidence="1" id="KW-0472">Membrane</keyword>
<organism evidence="3 4">
    <name type="scientific">Pectobacterium brasiliense</name>
    <dbReference type="NCBI Taxonomy" id="180957"/>
    <lineage>
        <taxon>Bacteria</taxon>
        <taxon>Pseudomonadati</taxon>
        <taxon>Pseudomonadota</taxon>
        <taxon>Gammaproteobacteria</taxon>
        <taxon>Enterobacterales</taxon>
        <taxon>Pectobacteriaceae</taxon>
        <taxon>Pectobacterium</taxon>
    </lineage>
</organism>
<accession>A0A433NGK1</accession>
<name>A0A433NGK1_9GAMM</name>
<dbReference type="RefSeq" id="WP_119870422.1">
    <property type="nucleotide sequence ID" value="NZ_BSWF01000002.1"/>
</dbReference>
<dbReference type="Proteomes" id="UP000762586">
    <property type="component" value="Unassembled WGS sequence"/>
</dbReference>
<reference evidence="2 5" key="1">
    <citation type="submission" date="2020-07" db="EMBL/GenBank/DDBJ databases">
        <title>A pangenomic view of the genus Pectobacterium provides insights into genome organization, phylogeny, and virulence.</title>
        <authorList>
            <person name="Jonkheer E."/>
            <person name="Brankovics B."/>
            <person name="Houwers I."/>
            <person name="Van Der Wolf J."/>
            <person name="Bonants P."/>
            <person name="Vreeburg R."/>
            <person name="Bollema R."/>
            <person name="De Haan J."/>
            <person name="Berke L."/>
            <person name="De Ridder D."/>
            <person name="Smit S."/>
            <person name="Van Der Lee T.A.J."/>
        </authorList>
    </citation>
    <scope>NUCLEOTIDE SEQUENCE [LARGE SCALE GENOMIC DNA]</scope>
    <source>
        <strain evidence="2 5">NAK:384</strain>
    </source>
</reference>
<proteinExistence type="predicted"/>
<keyword evidence="5" id="KW-1185">Reference proteome</keyword>
<keyword evidence="1" id="KW-1133">Transmembrane helix</keyword>
<evidence type="ECO:0000313" key="3">
    <source>
        <dbReference type="EMBL" id="QPK22572.1"/>
    </source>
</evidence>
<sequence length="143" mass="15986">MARLYRLLCGLGVACCVAAGLLWWLFSGFDLESKHYTMEDNTLYEELTDDIVKGVPRISAVYQFVNAPQEGPASEVSAVYFENTADIASLRDYLISIGCTLEKVEGNGEEWLSKDKTKTVVIFVDAKGKRVGMEVVLPRQLLW</sequence>
<gene>
    <name evidence="3" type="ORF">F126LOC_012895</name>
    <name evidence="2" type="ORF">H4F48_04610</name>
</gene>
<evidence type="ECO:0000313" key="5">
    <source>
        <dbReference type="Proteomes" id="UP000762586"/>
    </source>
</evidence>
<dbReference type="EMBL" id="JACGET010000004">
    <property type="protein sequence ID" value="MBN3105358.1"/>
    <property type="molecule type" value="Genomic_DNA"/>
</dbReference>
<keyword evidence="1" id="KW-0812">Transmembrane</keyword>
<dbReference type="EMBL" id="CP065031">
    <property type="protein sequence ID" value="QPK22572.1"/>
    <property type="molecule type" value="Genomic_DNA"/>
</dbReference>
<evidence type="ECO:0000313" key="2">
    <source>
        <dbReference type="EMBL" id="MBN3105358.1"/>
    </source>
</evidence>